<dbReference type="PANTHER" id="PTHR48079">
    <property type="entry name" value="PROTEIN YEEZ"/>
    <property type="match status" value="1"/>
</dbReference>
<dbReference type="GO" id="GO:0005737">
    <property type="term" value="C:cytoplasm"/>
    <property type="evidence" value="ECO:0007669"/>
    <property type="project" value="TreeGrafter"/>
</dbReference>
<reference evidence="2 3" key="1">
    <citation type="submission" date="2020-08" db="EMBL/GenBank/DDBJ databases">
        <title>Amycolatopsis sp. nov. DR6-1 isolated from Dendrobium heterocarpum.</title>
        <authorList>
            <person name="Tedsree N."/>
            <person name="Kuncharoen N."/>
            <person name="Likhitwitayawuid K."/>
            <person name="Tanasupawat S."/>
        </authorList>
    </citation>
    <scope>NUCLEOTIDE SEQUENCE [LARGE SCALE GENOMIC DNA]</scope>
    <source>
        <strain evidence="2 3">DR6-1</strain>
    </source>
</reference>
<evidence type="ECO:0000313" key="3">
    <source>
        <dbReference type="Proteomes" id="UP000526734"/>
    </source>
</evidence>
<dbReference type="Pfam" id="PF01370">
    <property type="entry name" value="Epimerase"/>
    <property type="match status" value="1"/>
</dbReference>
<dbReference type="Proteomes" id="UP000526734">
    <property type="component" value="Unassembled WGS sequence"/>
</dbReference>
<dbReference type="InterPro" id="IPR036291">
    <property type="entry name" value="NAD(P)-bd_dom_sf"/>
</dbReference>
<feature type="domain" description="NAD-dependent epimerase/dehydratase" evidence="1">
    <location>
        <begin position="6"/>
        <end position="229"/>
    </location>
</feature>
<protein>
    <submittedName>
        <fullName evidence="2">NAD-dependent epimerase/dehydratase family protein</fullName>
    </submittedName>
</protein>
<proteinExistence type="predicted"/>
<dbReference type="EMBL" id="JACGZW010000008">
    <property type="protein sequence ID" value="MBB1156133.1"/>
    <property type="molecule type" value="Genomic_DNA"/>
</dbReference>
<dbReference type="InterPro" id="IPR001509">
    <property type="entry name" value="Epimerase_deHydtase"/>
</dbReference>
<dbReference type="RefSeq" id="WP_182893500.1">
    <property type="nucleotide sequence ID" value="NZ_JACGZW010000008.1"/>
</dbReference>
<evidence type="ECO:0000259" key="1">
    <source>
        <dbReference type="Pfam" id="PF01370"/>
    </source>
</evidence>
<keyword evidence="3" id="KW-1185">Reference proteome</keyword>
<dbReference type="GO" id="GO:0004029">
    <property type="term" value="F:aldehyde dehydrogenase (NAD+) activity"/>
    <property type="evidence" value="ECO:0007669"/>
    <property type="project" value="TreeGrafter"/>
</dbReference>
<name>A0A7W3ZCR3_9PSEU</name>
<dbReference type="Gene3D" id="3.40.50.720">
    <property type="entry name" value="NAD(P)-binding Rossmann-like Domain"/>
    <property type="match status" value="1"/>
</dbReference>
<comment type="caution">
    <text evidence="2">The sequence shown here is derived from an EMBL/GenBank/DDBJ whole genome shotgun (WGS) entry which is preliminary data.</text>
</comment>
<accession>A0A7W3ZCR3</accession>
<gene>
    <name evidence="2" type="ORF">H4281_23530</name>
</gene>
<dbReference type="InterPro" id="IPR051783">
    <property type="entry name" value="NAD(P)-dependent_oxidoreduct"/>
</dbReference>
<sequence length="337" mass="36510">MTGETVLVAGASGFIGGRLVRRLAERGHRVRALVRAHSDRRGLAGLPVEFHVGALSDPDALNEAADGAGCVYNCAGKSADWGAWSEFREVNVEGAANLVRAAARAGTVRRFVHVSTTDVYGYPTRPCSENVPPRDVGLPYNRSKLLGEREVRRAAAEGGVPLTIVRPVSVYGPGSKDFVVEVANLLLRGQMMYVRGGRAPAGLVYVDNVADAMIAAAAAESAVGGVYNLRDNEETTWREYLRALARGLGVGEPKLNLPAPIATGLALAFEAVYGALRLRGRPMLTRHAVHLFERNQLFPIDRARHDFAFDGDVGFEDGMRRTIDWLGSEEGRRHVKR</sequence>
<organism evidence="2 3">
    <name type="scientific">Amycolatopsis dendrobii</name>
    <dbReference type="NCBI Taxonomy" id="2760662"/>
    <lineage>
        <taxon>Bacteria</taxon>
        <taxon>Bacillati</taxon>
        <taxon>Actinomycetota</taxon>
        <taxon>Actinomycetes</taxon>
        <taxon>Pseudonocardiales</taxon>
        <taxon>Pseudonocardiaceae</taxon>
        <taxon>Amycolatopsis</taxon>
    </lineage>
</organism>
<dbReference type="PANTHER" id="PTHR48079:SF6">
    <property type="entry name" value="NAD(P)-BINDING DOMAIN-CONTAINING PROTEIN-RELATED"/>
    <property type="match status" value="1"/>
</dbReference>
<dbReference type="AlphaFoldDB" id="A0A7W3ZCR3"/>
<dbReference type="SUPFAM" id="SSF51735">
    <property type="entry name" value="NAD(P)-binding Rossmann-fold domains"/>
    <property type="match status" value="1"/>
</dbReference>
<evidence type="ECO:0000313" key="2">
    <source>
        <dbReference type="EMBL" id="MBB1156133.1"/>
    </source>
</evidence>